<reference evidence="1 2" key="1">
    <citation type="submission" date="2023-04" db="EMBL/GenBank/DDBJ databases">
        <title>Ottowia paracancer sp. nov., isolated from human stomach.</title>
        <authorList>
            <person name="Song Y."/>
        </authorList>
    </citation>
    <scope>NUCLEOTIDE SEQUENCE [LARGE SCALE GENOMIC DNA]</scope>
    <source>
        <strain evidence="1 2">10c7w1</strain>
    </source>
</reference>
<name>A0AAW6RL97_9BURK</name>
<dbReference type="RefSeq" id="WP_279525041.1">
    <property type="nucleotide sequence ID" value="NZ_JARVII010000030.1"/>
</dbReference>
<dbReference type="EMBL" id="JARVII010000030">
    <property type="protein sequence ID" value="MDG9700295.1"/>
    <property type="molecule type" value="Genomic_DNA"/>
</dbReference>
<organism evidence="1 2">
    <name type="scientific">Ottowia cancrivicina</name>
    <dbReference type="NCBI Taxonomy" id="3040346"/>
    <lineage>
        <taxon>Bacteria</taxon>
        <taxon>Pseudomonadati</taxon>
        <taxon>Pseudomonadota</taxon>
        <taxon>Betaproteobacteria</taxon>
        <taxon>Burkholderiales</taxon>
        <taxon>Comamonadaceae</taxon>
        <taxon>Ottowia</taxon>
    </lineage>
</organism>
<accession>A0AAW6RL97</accession>
<proteinExistence type="predicted"/>
<gene>
    <name evidence="1" type="ORF">QB898_11355</name>
</gene>
<evidence type="ECO:0000313" key="2">
    <source>
        <dbReference type="Proteomes" id="UP001237156"/>
    </source>
</evidence>
<protein>
    <submittedName>
        <fullName evidence="1">DUF3800 domain-containing protein</fullName>
    </submittedName>
</protein>
<comment type="caution">
    <text evidence="1">The sequence shown here is derived from an EMBL/GenBank/DDBJ whole genome shotgun (WGS) entry which is preliminary data.</text>
</comment>
<dbReference type="InterPro" id="IPR024524">
    <property type="entry name" value="DUF3800"/>
</dbReference>
<dbReference type="Pfam" id="PF12686">
    <property type="entry name" value="DUF3800"/>
    <property type="match status" value="1"/>
</dbReference>
<evidence type="ECO:0000313" key="1">
    <source>
        <dbReference type="EMBL" id="MDG9700295.1"/>
    </source>
</evidence>
<sequence length="236" mass="27075">MYLLYLDESGNDPRLPWFVLAGVSVPERQVHWIEQDLNDIAARFSADEPHAVELHGNPMHKGNGRWRRVERARREQAIADALHAAISQRHGYGVRLFAAVIQREKTPAGKQPIDLAFEQISARFDQMLTRLNRKAAIRKQPAQRGLILFDKASNELTIQSIAREFKYSGHQWGRTRNYAEVPVFLDSASSRLIQLADLVAYAVYQHFAHQNPLYFRAISRCFDSDGLREHGLYTLP</sequence>
<keyword evidence="2" id="KW-1185">Reference proteome</keyword>
<dbReference type="Proteomes" id="UP001237156">
    <property type="component" value="Unassembled WGS sequence"/>
</dbReference>
<dbReference type="AlphaFoldDB" id="A0AAW6RL97"/>